<dbReference type="KEGG" id="tgi:RBB81_00240"/>
<dbReference type="AlphaFoldDB" id="A0AAU7YUH5"/>
<proteinExistence type="predicted"/>
<protein>
    <submittedName>
        <fullName evidence="1">DUF2971 domain-containing protein</fullName>
    </submittedName>
</protein>
<reference evidence="1" key="2">
    <citation type="journal article" date="2024" name="Environ. Microbiol.">
        <title>Genome analysis and description of Tunturibacter gen. nov. expands the diversity of Terriglobia in tundra soils.</title>
        <authorList>
            <person name="Messyasz A."/>
            <person name="Mannisto M.K."/>
            <person name="Kerkhof L.J."/>
            <person name="Haggblom M.M."/>
        </authorList>
    </citation>
    <scope>NUCLEOTIDE SEQUENCE</scope>
    <source>
        <strain evidence="1">M8UP39</strain>
    </source>
</reference>
<dbReference type="RefSeq" id="WP_353070737.1">
    <property type="nucleotide sequence ID" value="NZ_CP132937.1"/>
</dbReference>
<gene>
    <name evidence="1" type="ORF">RBB81_00240</name>
</gene>
<evidence type="ECO:0000313" key="1">
    <source>
        <dbReference type="EMBL" id="XCB20285.1"/>
    </source>
</evidence>
<keyword evidence="1" id="KW-0614">Plasmid</keyword>
<reference evidence="1" key="1">
    <citation type="submission" date="2023-08" db="EMBL/GenBank/DDBJ databases">
        <authorList>
            <person name="Messyasz A."/>
            <person name="Mannisto M.K."/>
            <person name="Kerkhof L.J."/>
            <person name="Haggblom M."/>
        </authorList>
    </citation>
    <scope>NUCLEOTIDE SEQUENCE</scope>
    <source>
        <strain evidence="1">M8UP39</strain>
        <plasmid evidence="1">unnamed</plasmid>
    </source>
</reference>
<organism evidence="1">
    <name type="scientific">Tunturiibacter gelidiferens</name>
    <dbReference type="NCBI Taxonomy" id="3069689"/>
    <lineage>
        <taxon>Bacteria</taxon>
        <taxon>Pseudomonadati</taxon>
        <taxon>Acidobacteriota</taxon>
        <taxon>Terriglobia</taxon>
        <taxon>Terriglobales</taxon>
        <taxon>Acidobacteriaceae</taxon>
        <taxon>Tunturiibacter</taxon>
    </lineage>
</organism>
<sequence length="327" mass="37035">MGKVVDEFLSTPIPAEVWHYTNVAGFEGILASGRVWATEAHFTTDETEFVHAREVARQFLEKFEPQDDNTARAKQAALDTLAHAFDRGPLSQSKTEIFVASFCATEDLKSQWMEYADAGRGVSMAFDLRHVRPPKEMASAVTFAPCLYRTADKEQMLDDAMSDWRNTVADLHHKTQSKQWAGEQLANWTLVDRIYCIPFDQQALLKSNNEQFHEQLHAALTRTSFDLLRIASHCKDHAFHQEAEWRLSLPHTKGAPMKHVEILHRGPNNAIPYIAHNLFSEKLPITRVKVGPLVESTEPIEILLKQYGYDVPITKSTVPLRTAASIK</sequence>
<geneLocation type="plasmid" evidence="1">
    <name>unnamed</name>
</geneLocation>
<dbReference type="EMBL" id="CP132937">
    <property type="protein sequence ID" value="XCB20285.1"/>
    <property type="molecule type" value="Genomic_DNA"/>
</dbReference>
<accession>A0AAU7YUH5</accession>
<dbReference type="Pfam" id="PF11185">
    <property type="entry name" value="DUF2971"/>
    <property type="match status" value="1"/>
</dbReference>
<dbReference type="InterPro" id="IPR021352">
    <property type="entry name" value="DUF2971"/>
</dbReference>
<name>A0AAU7YUH5_9BACT</name>